<name>A0ABP4BAA0_9ACTN</name>
<keyword evidence="2" id="KW-1185">Reference proteome</keyword>
<accession>A0ABP4BAA0</accession>
<dbReference type="InterPro" id="IPR046115">
    <property type="entry name" value="DUF6052"/>
</dbReference>
<reference evidence="2" key="1">
    <citation type="journal article" date="2019" name="Int. J. Syst. Evol. Microbiol.">
        <title>The Global Catalogue of Microorganisms (GCM) 10K type strain sequencing project: providing services to taxonomists for standard genome sequencing and annotation.</title>
        <authorList>
            <consortium name="The Broad Institute Genomics Platform"/>
            <consortium name="The Broad Institute Genome Sequencing Center for Infectious Disease"/>
            <person name="Wu L."/>
            <person name="Ma J."/>
        </authorList>
    </citation>
    <scope>NUCLEOTIDE SEQUENCE [LARGE SCALE GENOMIC DNA]</scope>
    <source>
        <strain evidence="2">JCM 11136</strain>
    </source>
</reference>
<comment type="caution">
    <text evidence="1">The sequence shown here is derived from an EMBL/GenBank/DDBJ whole genome shotgun (WGS) entry which is preliminary data.</text>
</comment>
<dbReference type="RefSeq" id="WP_343954063.1">
    <property type="nucleotide sequence ID" value="NZ_BAAAHQ010000042.1"/>
</dbReference>
<evidence type="ECO:0000313" key="2">
    <source>
        <dbReference type="Proteomes" id="UP001501578"/>
    </source>
</evidence>
<dbReference type="Proteomes" id="UP001501578">
    <property type="component" value="Unassembled WGS sequence"/>
</dbReference>
<dbReference type="Pfam" id="PF19522">
    <property type="entry name" value="DUF6052"/>
    <property type="match status" value="1"/>
</dbReference>
<gene>
    <name evidence="1" type="ORF">GCM10009560_65480</name>
</gene>
<protein>
    <submittedName>
        <fullName evidence="1">Uncharacterized protein</fullName>
    </submittedName>
</protein>
<sequence>MTSGELTTRERQRLRECYEALHELAATCAVPSVRAAARAAVAEVHAAMDGQALEFEMYTSRWLTETDTKESE</sequence>
<organism evidence="1 2">
    <name type="scientific">Nonomuraea longicatena</name>
    <dbReference type="NCBI Taxonomy" id="83682"/>
    <lineage>
        <taxon>Bacteria</taxon>
        <taxon>Bacillati</taxon>
        <taxon>Actinomycetota</taxon>
        <taxon>Actinomycetes</taxon>
        <taxon>Streptosporangiales</taxon>
        <taxon>Streptosporangiaceae</taxon>
        <taxon>Nonomuraea</taxon>
    </lineage>
</organism>
<evidence type="ECO:0000313" key="1">
    <source>
        <dbReference type="EMBL" id="GAA0948271.1"/>
    </source>
</evidence>
<dbReference type="EMBL" id="BAAAHQ010000042">
    <property type="protein sequence ID" value="GAA0948271.1"/>
    <property type="molecule type" value="Genomic_DNA"/>
</dbReference>
<proteinExistence type="predicted"/>